<evidence type="ECO:0000256" key="3">
    <source>
        <dbReference type="ARBA" id="ARBA00022729"/>
    </source>
</evidence>
<keyword evidence="7" id="KW-0449">Lipoprotein</keyword>
<dbReference type="AlphaFoldDB" id="A0A835HLN4"/>
<dbReference type="PANTHER" id="PTHR33021:SF289">
    <property type="entry name" value="EARLY NODULIN-LIKE PROTEIN 5-RELATED"/>
    <property type="match status" value="1"/>
</dbReference>
<evidence type="ECO:0000256" key="7">
    <source>
        <dbReference type="ARBA" id="ARBA00023288"/>
    </source>
</evidence>
<evidence type="ECO:0000256" key="9">
    <source>
        <dbReference type="ARBA" id="ARBA00037868"/>
    </source>
</evidence>
<keyword evidence="6" id="KW-0325">Glycoprotein</keyword>
<comment type="subcellular location">
    <subcellularLocation>
        <location evidence="9">Endomembrane system</location>
        <topology evidence="9">Lipid-anchor</topology>
    </subcellularLocation>
    <subcellularLocation>
        <location evidence="1">Membrane</location>
        <topology evidence="1">Lipid-anchor</topology>
        <topology evidence="1">GPI-anchor</topology>
    </subcellularLocation>
</comment>
<keyword evidence="5" id="KW-1015">Disulfide bond</keyword>
<evidence type="ECO:0000256" key="10">
    <source>
        <dbReference type="SAM" id="Phobius"/>
    </source>
</evidence>
<reference evidence="13 14" key="1">
    <citation type="submission" date="2020-10" db="EMBL/GenBank/DDBJ databases">
        <title>The Coptis chinensis genome and diversification of protoberbering-type alkaloids.</title>
        <authorList>
            <person name="Wang B."/>
            <person name="Shu S."/>
            <person name="Song C."/>
            <person name="Liu Y."/>
        </authorList>
    </citation>
    <scope>NUCLEOTIDE SEQUENCE [LARGE SCALE GENOMIC DNA]</scope>
    <source>
        <strain evidence="13">HL-2020</strain>
        <tissue evidence="13">Leaf</tissue>
    </source>
</reference>
<dbReference type="InterPro" id="IPR039391">
    <property type="entry name" value="Phytocyanin-like"/>
</dbReference>
<keyword evidence="3 11" id="KW-0732">Signal</keyword>
<evidence type="ECO:0000256" key="5">
    <source>
        <dbReference type="ARBA" id="ARBA00023157"/>
    </source>
</evidence>
<dbReference type="OrthoDB" id="959565at2759"/>
<dbReference type="PANTHER" id="PTHR33021">
    <property type="entry name" value="BLUE COPPER PROTEIN"/>
    <property type="match status" value="1"/>
</dbReference>
<comment type="similarity">
    <text evidence="8">Belongs to the early nodulin-like (ENODL) family.</text>
</comment>
<protein>
    <recommendedName>
        <fullName evidence="12">Phytocyanin domain-containing protein</fullName>
    </recommendedName>
</protein>
<sequence>MASFSIMSSCNVLLFLTVFFSLHFLLVQSVKFEVGDDNGWVVPSSKNDQTFNQWASKHRFLVGDTIHFKYNKDSVLVVSEEEYDRCRSVHPLFFSNNGDTDFKFDNPDLYYFISGVSGHCERGVKMIIKVLDIENTPPGGTNGTAPVDPNHKSGVALKDGSTSLLVGLQFVMLFFSGFMFS</sequence>
<comment type="caution">
    <text evidence="13">The sequence shown here is derived from an EMBL/GenBank/DDBJ whole genome shotgun (WGS) entry which is preliminary data.</text>
</comment>
<dbReference type="GO" id="GO:0098552">
    <property type="term" value="C:side of membrane"/>
    <property type="evidence" value="ECO:0007669"/>
    <property type="project" value="UniProtKB-KW"/>
</dbReference>
<gene>
    <name evidence="13" type="ORF">IFM89_033961</name>
</gene>
<dbReference type="Pfam" id="PF02298">
    <property type="entry name" value="Cu_bind_like"/>
    <property type="match status" value="1"/>
</dbReference>
<name>A0A835HLN4_9MAGN</name>
<evidence type="ECO:0000256" key="8">
    <source>
        <dbReference type="ARBA" id="ARBA00035011"/>
    </source>
</evidence>
<proteinExistence type="inferred from homology"/>
<dbReference type="GO" id="GO:0009055">
    <property type="term" value="F:electron transfer activity"/>
    <property type="evidence" value="ECO:0007669"/>
    <property type="project" value="InterPro"/>
</dbReference>
<evidence type="ECO:0000256" key="6">
    <source>
        <dbReference type="ARBA" id="ARBA00023180"/>
    </source>
</evidence>
<dbReference type="InterPro" id="IPR003245">
    <property type="entry name" value="Phytocyanin_dom"/>
</dbReference>
<feature type="signal peptide" evidence="11">
    <location>
        <begin position="1"/>
        <end position="29"/>
    </location>
</feature>
<dbReference type="Gene3D" id="2.60.40.420">
    <property type="entry name" value="Cupredoxins - blue copper proteins"/>
    <property type="match status" value="1"/>
</dbReference>
<dbReference type="PROSITE" id="PS51485">
    <property type="entry name" value="PHYTOCYANIN"/>
    <property type="match status" value="1"/>
</dbReference>
<keyword evidence="4 10" id="KW-0472">Membrane</keyword>
<dbReference type="EMBL" id="JADFTS010000006">
    <property type="protein sequence ID" value="KAF9603125.1"/>
    <property type="molecule type" value="Genomic_DNA"/>
</dbReference>
<feature type="transmembrane region" description="Helical" evidence="10">
    <location>
        <begin position="162"/>
        <end position="180"/>
    </location>
</feature>
<feature type="chain" id="PRO_5032377076" description="Phytocyanin domain-containing protein" evidence="11">
    <location>
        <begin position="30"/>
        <end position="181"/>
    </location>
</feature>
<keyword evidence="10" id="KW-0812">Transmembrane</keyword>
<keyword evidence="10" id="KW-1133">Transmembrane helix</keyword>
<evidence type="ECO:0000256" key="1">
    <source>
        <dbReference type="ARBA" id="ARBA00004589"/>
    </source>
</evidence>
<dbReference type="GO" id="GO:0012505">
    <property type="term" value="C:endomembrane system"/>
    <property type="evidence" value="ECO:0007669"/>
    <property type="project" value="UniProtKB-SubCell"/>
</dbReference>
<evidence type="ECO:0000313" key="14">
    <source>
        <dbReference type="Proteomes" id="UP000631114"/>
    </source>
</evidence>
<dbReference type="SUPFAM" id="SSF49503">
    <property type="entry name" value="Cupredoxins"/>
    <property type="match status" value="1"/>
</dbReference>
<evidence type="ECO:0000259" key="12">
    <source>
        <dbReference type="PROSITE" id="PS51485"/>
    </source>
</evidence>
<accession>A0A835HLN4</accession>
<evidence type="ECO:0000313" key="13">
    <source>
        <dbReference type="EMBL" id="KAF9603125.1"/>
    </source>
</evidence>
<feature type="domain" description="Phytocyanin" evidence="12">
    <location>
        <begin position="30"/>
        <end position="132"/>
    </location>
</feature>
<dbReference type="Proteomes" id="UP000631114">
    <property type="component" value="Unassembled WGS sequence"/>
</dbReference>
<evidence type="ECO:0000256" key="4">
    <source>
        <dbReference type="ARBA" id="ARBA00023136"/>
    </source>
</evidence>
<dbReference type="GO" id="GO:0005886">
    <property type="term" value="C:plasma membrane"/>
    <property type="evidence" value="ECO:0007669"/>
    <property type="project" value="TreeGrafter"/>
</dbReference>
<organism evidence="13 14">
    <name type="scientific">Coptis chinensis</name>
    <dbReference type="NCBI Taxonomy" id="261450"/>
    <lineage>
        <taxon>Eukaryota</taxon>
        <taxon>Viridiplantae</taxon>
        <taxon>Streptophyta</taxon>
        <taxon>Embryophyta</taxon>
        <taxon>Tracheophyta</taxon>
        <taxon>Spermatophyta</taxon>
        <taxon>Magnoliopsida</taxon>
        <taxon>Ranunculales</taxon>
        <taxon>Ranunculaceae</taxon>
        <taxon>Coptidoideae</taxon>
        <taxon>Coptis</taxon>
    </lineage>
</organism>
<evidence type="ECO:0000256" key="2">
    <source>
        <dbReference type="ARBA" id="ARBA00022622"/>
    </source>
</evidence>
<evidence type="ECO:0000256" key="11">
    <source>
        <dbReference type="SAM" id="SignalP"/>
    </source>
</evidence>
<dbReference type="InterPro" id="IPR008972">
    <property type="entry name" value="Cupredoxin"/>
</dbReference>
<keyword evidence="2" id="KW-0336">GPI-anchor</keyword>
<dbReference type="FunFam" id="2.60.40.420:FF:000010">
    <property type="entry name" value="Early nodulin-like protein 1"/>
    <property type="match status" value="1"/>
</dbReference>
<keyword evidence="14" id="KW-1185">Reference proteome</keyword>